<keyword evidence="2" id="KW-0472">Membrane</keyword>
<dbReference type="CDD" id="cd00093">
    <property type="entry name" value="HTH_XRE"/>
    <property type="match status" value="1"/>
</dbReference>
<comment type="caution">
    <text evidence="3">The sequence shown here is derived from an EMBL/GenBank/DDBJ whole genome shotgun (WGS) entry which is preliminary data.</text>
</comment>
<protein>
    <submittedName>
        <fullName evidence="3">DUF2637 domain-containing protein</fullName>
    </submittedName>
</protein>
<dbReference type="Proteomes" id="UP000744769">
    <property type="component" value="Unassembled WGS sequence"/>
</dbReference>
<organism evidence="3 4">
    <name type="scientific">Metallococcus carri</name>
    <dbReference type="NCBI Taxonomy" id="1656884"/>
    <lineage>
        <taxon>Bacteria</taxon>
        <taxon>Bacillati</taxon>
        <taxon>Actinomycetota</taxon>
        <taxon>Actinomycetes</taxon>
        <taxon>Micrococcales</taxon>
        <taxon>Dermacoccaceae</taxon>
        <taxon>Metallococcus</taxon>
    </lineage>
</organism>
<dbReference type="InterPro" id="IPR021235">
    <property type="entry name" value="DUF2637"/>
</dbReference>
<sequence>MIAWTTPPTTQTTARRTRRGVLAVAVTGTVFIALGAFWLSFTSLSDLARRCGIGADRSWVWPLLVDGVIVIATVSVVALTGTGQPRRAARYPWTLLLAGAGVSVLANASHAVVAADARVPAVLAALVAAVPPIVLVATTHLTVQLTHHPVSDGHADLPLHAGVTRADAASPDRGVPATETRKRLTELPNTIVAAPNARSGEAVQEALRLRTDRGLTNRQIAAHLGVHPSTVGRWLKSTPARQPSEVPSAEPPAGAEASGPPELSETATEQAGTERSPAL</sequence>
<feature type="region of interest" description="Disordered" evidence="1">
    <location>
        <begin position="231"/>
        <end position="279"/>
    </location>
</feature>
<feature type="transmembrane region" description="Helical" evidence="2">
    <location>
        <begin position="93"/>
        <end position="115"/>
    </location>
</feature>
<dbReference type="Pfam" id="PF10935">
    <property type="entry name" value="DUF2637"/>
    <property type="match status" value="1"/>
</dbReference>
<dbReference type="Pfam" id="PF13384">
    <property type="entry name" value="HTH_23"/>
    <property type="match status" value="1"/>
</dbReference>
<evidence type="ECO:0000256" key="1">
    <source>
        <dbReference type="SAM" id="MobiDB-lite"/>
    </source>
</evidence>
<proteinExistence type="predicted"/>
<evidence type="ECO:0000313" key="3">
    <source>
        <dbReference type="EMBL" id="NHN55845.1"/>
    </source>
</evidence>
<keyword evidence="2" id="KW-1133">Transmembrane helix</keyword>
<feature type="transmembrane region" description="Helical" evidence="2">
    <location>
        <begin position="59"/>
        <end position="81"/>
    </location>
</feature>
<accession>A0A967EA29</accession>
<dbReference type="InterPro" id="IPR001387">
    <property type="entry name" value="Cro/C1-type_HTH"/>
</dbReference>
<feature type="transmembrane region" description="Helical" evidence="2">
    <location>
        <begin position="121"/>
        <end position="143"/>
    </location>
</feature>
<keyword evidence="4" id="KW-1185">Reference proteome</keyword>
<dbReference type="EMBL" id="JAAOIV010000005">
    <property type="protein sequence ID" value="NHN55845.1"/>
    <property type="molecule type" value="Genomic_DNA"/>
</dbReference>
<evidence type="ECO:0000256" key="2">
    <source>
        <dbReference type="SAM" id="Phobius"/>
    </source>
</evidence>
<name>A0A967EA29_9MICO</name>
<feature type="compositionally biased region" description="Low complexity" evidence="1">
    <location>
        <begin position="243"/>
        <end position="262"/>
    </location>
</feature>
<evidence type="ECO:0000313" key="4">
    <source>
        <dbReference type="Proteomes" id="UP000744769"/>
    </source>
</evidence>
<keyword evidence="2" id="KW-0812">Transmembrane</keyword>
<dbReference type="AlphaFoldDB" id="A0A967EA29"/>
<reference evidence="3" key="1">
    <citation type="submission" date="2020-03" db="EMBL/GenBank/DDBJ databases">
        <title>Draft sequencing of Calidifontibacter sp. DB0510.</title>
        <authorList>
            <person name="Kim D.-U."/>
        </authorList>
    </citation>
    <scope>NUCLEOTIDE SEQUENCE</scope>
    <source>
        <strain evidence="3">DB0510</strain>
    </source>
</reference>
<feature type="transmembrane region" description="Helical" evidence="2">
    <location>
        <begin position="21"/>
        <end position="39"/>
    </location>
</feature>
<gene>
    <name evidence="3" type="ORF">G9U51_08660</name>
</gene>